<evidence type="ECO:0000259" key="6">
    <source>
        <dbReference type="Pfam" id="PF00881"/>
    </source>
</evidence>
<evidence type="ECO:0000313" key="8">
    <source>
        <dbReference type="Proteomes" id="UP000006055"/>
    </source>
</evidence>
<comment type="cofactor">
    <cofactor evidence="1">
        <name>FMN</name>
        <dbReference type="ChEBI" id="CHEBI:58210"/>
    </cofactor>
</comment>
<evidence type="ECO:0000256" key="5">
    <source>
        <dbReference type="ARBA" id="ARBA00023002"/>
    </source>
</evidence>
<dbReference type="Proteomes" id="UP000006055">
    <property type="component" value="Chromosome"/>
</dbReference>
<name>I4CC47_DESTA</name>
<keyword evidence="5" id="KW-0560">Oxidoreductase</keyword>
<evidence type="ECO:0000256" key="4">
    <source>
        <dbReference type="ARBA" id="ARBA00022643"/>
    </source>
</evidence>
<organism evidence="7 8">
    <name type="scientific">Desulfomonile tiedjei (strain ATCC 49306 / DSM 6799 / DCB-1)</name>
    <dbReference type="NCBI Taxonomy" id="706587"/>
    <lineage>
        <taxon>Bacteria</taxon>
        <taxon>Pseudomonadati</taxon>
        <taxon>Thermodesulfobacteriota</taxon>
        <taxon>Desulfomonilia</taxon>
        <taxon>Desulfomonilales</taxon>
        <taxon>Desulfomonilaceae</taxon>
        <taxon>Desulfomonile</taxon>
    </lineage>
</organism>
<proteinExistence type="inferred from homology"/>
<dbReference type="PATRIC" id="fig|706587.4.peg.5112"/>
<dbReference type="AlphaFoldDB" id="I4CC47"/>
<dbReference type="PANTHER" id="PTHR43673:SF2">
    <property type="entry name" value="NITROREDUCTASE"/>
    <property type="match status" value="1"/>
</dbReference>
<dbReference type="eggNOG" id="COG0778">
    <property type="taxonomic scope" value="Bacteria"/>
</dbReference>
<dbReference type="CDD" id="cd02136">
    <property type="entry name" value="PnbA_NfnB-like"/>
    <property type="match status" value="1"/>
</dbReference>
<dbReference type="STRING" id="706587.Desti_4507"/>
<dbReference type="SUPFAM" id="SSF55469">
    <property type="entry name" value="FMN-dependent nitroreductase-like"/>
    <property type="match status" value="1"/>
</dbReference>
<keyword evidence="3" id="KW-0285">Flavoprotein</keyword>
<dbReference type="PANTHER" id="PTHR43673">
    <property type="entry name" value="NAD(P)H NITROREDUCTASE YDGI-RELATED"/>
    <property type="match status" value="1"/>
</dbReference>
<gene>
    <name evidence="7" type="ordered locus">Desti_4507</name>
</gene>
<keyword evidence="8" id="KW-1185">Reference proteome</keyword>
<dbReference type="InterPro" id="IPR000415">
    <property type="entry name" value="Nitroreductase-like"/>
</dbReference>
<dbReference type="Pfam" id="PF00881">
    <property type="entry name" value="Nitroreductase"/>
    <property type="match status" value="1"/>
</dbReference>
<evidence type="ECO:0000256" key="1">
    <source>
        <dbReference type="ARBA" id="ARBA00001917"/>
    </source>
</evidence>
<protein>
    <submittedName>
        <fullName evidence="7">Nitroreductase</fullName>
    </submittedName>
</protein>
<dbReference type="InterPro" id="IPR029479">
    <property type="entry name" value="Nitroreductase"/>
</dbReference>
<reference evidence="8" key="1">
    <citation type="submission" date="2012-06" db="EMBL/GenBank/DDBJ databases">
        <title>Complete sequence of chromosome of Desulfomonile tiedjei DSM 6799.</title>
        <authorList>
            <person name="Lucas S."/>
            <person name="Copeland A."/>
            <person name="Lapidus A."/>
            <person name="Glavina del Rio T."/>
            <person name="Dalin E."/>
            <person name="Tice H."/>
            <person name="Bruce D."/>
            <person name="Goodwin L."/>
            <person name="Pitluck S."/>
            <person name="Peters L."/>
            <person name="Ovchinnikova G."/>
            <person name="Zeytun A."/>
            <person name="Lu M."/>
            <person name="Kyrpides N."/>
            <person name="Mavromatis K."/>
            <person name="Ivanova N."/>
            <person name="Brettin T."/>
            <person name="Detter J.C."/>
            <person name="Han C."/>
            <person name="Larimer F."/>
            <person name="Land M."/>
            <person name="Hauser L."/>
            <person name="Markowitz V."/>
            <person name="Cheng J.-F."/>
            <person name="Hugenholtz P."/>
            <person name="Woyke T."/>
            <person name="Wu D."/>
            <person name="Spring S."/>
            <person name="Schroeder M."/>
            <person name="Brambilla E."/>
            <person name="Klenk H.-P."/>
            <person name="Eisen J.A."/>
        </authorList>
    </citation>
    <scope>NUCLEOTIDE SEQUENCE [LARGE SCALE GENOMIC DNA]</scope>
    <source>
        <strain evidence="8">ATCC 49306 / DSM 6799 / DCB-1</strain>
    </source>
</reference>
<evidence type="ECO:0000313" key="7">
    <source>
        <dbReference type="EMBL" id="AFM27138.1"/>
    </source>
</evidence>
<evidence type="ECO:0000256" key="2">
    <source>
        <dbReference type="ARBA" id="ARBA00007118"/>
    </source>
</evidence>
<keyword evidence="4" id="KW-0288">FMN</keyword>
<feature type="domain" description="Nitroreductase" evidence="6">
    <location>
        <begin position="68"/>
        <end position="256"/>
    </location>
</feature>
<evidence type="ECO:0000256" key="3">
    <source>
        <dbReference type="ARBA" id="ARBA00022630"/>
    </source>
</evidence>
<sequence length="280" mass="31484">MLFLAGATTNNPGEVFPSGWQSLSPVISAGNIEGRTFRIVDRNSSLRIVSNYSNMMEEYGMELTKAVLERKSIRAFLPTPVSREAIVRATELCRWAPSWGNTQPWEIVIADGDKCRTLADRFYEEGRRGAPPRPNIEMPIEFSDVYKRRYMDLGRALLTHMGIERDDKDARIQHYLNMYRFFGAPCVAYFIIDGKLNEPYSCLDIGSIATTFCYAALQEGLGTIYLAASMHFPDIVKSVLEIPADKKVVIGIAVGYPDDSKPAATFRSDRDSVDQILRFA</sequence>
<accession>I4CC47</accession>
<comment type="similarity">
    <text evidence="2">Belongs to the nitroreductase family.</text>
</comment>
<dbReference type="EMBL" id="CP003360">
    <property type="protein sequence ID" value="AFM27138.1"/>
    <property type="molecule type" value="Genomic_DNA"/>
</dbReference>
<dbReference type="GO" id="GO:0016491">
    <property type="term" value="F:oxidoreductase activity"/>
    <property type="evidence" value="ECO:0007669"/>
    <property type="project" value="UniProtKB-KW"/>
</dbReference>
<dbReference type="Gene3D" id="3.40.109.10">
    <property type="entry name" value="NADH Oxidase"/>
    <property type="match status" value="1"/>
</dbReference>
<dbReference type="HOGENOM" id="CLU_070764_9_1_7"/>
<dbReference type="KEGG" id="dti:Desti_4507"/>